<dbReference type="PANTHER" id="PTHR37984">
    <property type="entry name" value="PROTEIN CBG26694"/>
    <property type="match status" value="1"/>
</dbReference>
<dbReference type="InterPro" id="IPR041577">
    <property type="entry name" value="RT_RNaseH_2"/>
</dbReference>
<keyword evidence="4" id="KW-0255">Endonuclease</keyword>
<dbReference type="GO" id="GO:0015074">
    <property type="term" value="P:DNA integration"/>
    <property type="evidence" value="ECO:0007669"/>
    <property type="project" value="InterPro"/>
</dbReference>
<gene>
    <name evidence="8" type="ORF">CXB51_013116</name>
</gene>
<comment type="caution">
    <text evidence="8">The sequence shown here is derived from an EMBL/GenBank/DDBJ whole genome shotgun (WGS) entry which is preliminary data.</text>
</comment>
<evidence type="ECO:0000313" key="8">
    <source>
        <dbReference type="EMBL" id="KAG8495472.1"/>
    </source>
</evidence>
<dbReference type="FunFam" id="3.30.70.270:FF:000020">
    <property type="entry name" value="Transposon Tf2-6 polyprotein-like Protein"/>
    <property type="match status" value="1"/>
</dbReference>
<dbReference type="GO" id="GO:0016779">
    <property type="term" value="F:nucleotidyltransferase activity"/>
    <property type="evidence" value="ECO:0007669"/>
    <property type="project" value="UniProtKB-KW"/>
</dbReference>
<dbReference type="Gene3D" id="1.10.340.70">
    <property type="match status" value="1"/>
</dbReference>
<sequence>MQQEISKLQEEFVRLEAKMENRFQEFKEEFRADLQALLGQYFGPPPATHTDKGKGVLGAPPGFPSKEKEAPQVPIGTTLPDSGSVHMQNQPQLGEIFGKSSRLECPKFDGSDFRGWWTKLEQYFEAEATPESSKVRIMMLNLEGRALEWHHFYSQRNGGLQKLSWPAYLKSLQDRFGFGQFGNPMKELVTLRQQGTVEQYQDMFVGILNQLHLPENYALSIFISNLKTEISHYLELFEPSTLMEAFQLARKIEVLLSCSGRKLTLPASTSPRSLPSPSVVSGYSSTPTRSVVGSQSASNAPITKSGPRSISPALMVKRKQKGLCFWCRAKYQAGHKCVRSQLYQVLLDPLSDSEAEEFQECSDKLDENVSDEEASKSPVISLHALTGLQGHNTMRVAARVGSTRAIILIDSGSTHNFIDARLVSKLSLPVIRQEQLRVAVANGSYMFTRGLCRGVSWEVQGYHFETDLMVLPLKGCDIVLGVQWLLALGDIIWNFGSLTMQFVVNGQPCVIQCIVPGSLAVVMSSPEQVTLLALVVNGSEEKLQRLLANFDDIFQVPKGLPPYRLHDHKIPLKNDGVIIKMRLYRYPAIQKNEIEKLIRECNTPNPYPLPKQVYRVEILQAGKIRDSNSSFASPIVMVKKKDGSWRLCVDYRQLNQHTIKDKFPIPIIEELLDELGEARVFSKLDLRSGYHQIRTWEPDALMNSIFKPLLRKFVLVFFDDILVYSKSWPEHLEHLHEVLLILRTQQLFAKKTKCCFGTSQIEYLGHVLHDGMVFMDKSKIACISSWPVPSSVKELRSFLGLSGYYRRFIKDYGVMAKPLTELLKKNRWSWSDQASRAFLALKEALCAAPVLVLPNFQLEFTVNTDASGTGVGAVLQQQGRPVAFFSKALGIRHQALSIYKKEMLAVLLAVRKWHTYLVGRHFKIRTDHQSLRFLSDQVAITPLQQRWVAKMLGCNFEVSYRKGINNKVADALSCQPQLEQCQCFQVSISSAISGLLEQVQQLYTTDDKRKGKIVVGKALQLRQELFHYFHASTMGGHSGVQATKRRVASLLYWKGLTTDVKKWIRECVICQKYKGETVASPGLLQPLPILERAWSVISLDFIEGLPYSNKKNSILVVVDHLTKYGHFLALSHPFTAKDVAQEFLNHVYKLHGMPDAIISDRDRIFISNFWQE</sequence>
<dbReference type="GO" id="GO:0003676">
    <property type="term" value="F:nucleic acid binding"/>
    <property type="evidence" value="ECO:0007669"/>
    <property type="project" value="InterPro"/>
</dbReference>
<dbReference type="SUPFAM" id="SSF53098">
    <property type="entry name" value="Ribonuclease H-like"/>
    <property type="match status" value="1"/>
</dbReference>
<keyword evidence="3" id="KW-0540">Nuclease</keyword>
<dbReference type="Pfam" id="PF19259">
    <property type="entry name" value="Ty3_capsid"/>
    <property type="match status" value="1"/>
</dbReference>
<keyword evidence="5" id="KW-0511">Multifunctional enzyme</keyword>
<dbReference type="PANTHER" id="PTHR37984:SF5">
    <property type="entry name" value="PROTEIN NYNRIN-LIKE"/>
    <property type="match status" value="1"/>
</dbReference>
<dbReference type="PROSITE" id="PS50994">
    <property type="entry name" value="INTEGRASE"/>
    <property type="match status" value="1"/>
</dbReference>
<dbReference type="Pfam" id="PF00078">
    <property type="entry name" value="RVT_1"/>
    <property type="match status" value="2"/>
</dbReference>
<dbReference type="InterPro" id="IPR021109">
    <property type="entry name" value="Peptidase_aspartic_dom_sf"/>
</dbReference>
<name>A0A8J6D1R7_9ROSI</name>
<dbReference type="Pfam" id="PF17921">
    <property type="entry name" value="Integrase_H2C2"/>
    <property type="match status" value="1"/>
</dbReference>
<dbReference type="InterPro" id="IPR041588">
    <property type="entry name" value="Integrase_H2C2"/>
</dbReference>
<keyword evidence="1" id="KW-0808">Transferase</keyword>
<dbReference type="OrthoDB" id="1738534at2759"/>
<dbReference type="CDD" id="cd09274">
    <property type="entry name" value="RNase_HI_RT_Ty3"/>
    <property type="match status" value="1"/>
</dbReference>
<keyword evidence="2" id="KW-0548">Nucleotidyltransferase</keyword>
<dbReference type="CDD" id="cd01647">
    <property type="entry name" value="RT_LTR"/>
    <property type="match status" value="1"/>
</dbReference>
<dbReference type="Gene3D" id="3.30.70.270">
    <property type="match status" value="3"/>
</dbReference>
<dbReference type="InterPro" id="IPR000477">
    <property type="entry name" value="RT_dom"/>
</dbReference>
<proteinExistence type="predicted"/>
<evidence type="ECO:0000256" key="3">
    <source>
        <dbReference type="ARBA" id="ARBA00022722"/>
    </source>
</evidence>
<evidence type="ECO:0000259" key="7">
    <source>
        <dbReference type="PROSITE" id="PS50994"/>
    </source>
</evidence>
<dbReference type="InterPro" id="IPR012337">
    <property type="entry name" value="RNaseH-like_sf"/>
</dbReference>
<keyword evidence="9" id="KW-1185">Reference proteome</keyword>
<dbReference type="Pfam" id="PF17919">
    <property type="entry name" value="RT_RNaseH_2"/>
    <property type="match status" value="1"/>
</dbReference>
<feature type="region of interest" description="Disordered" evidence="6">
    <location>
        <begin position="266"/>
        <end position="306"/>
    </location>
</feature>
<dbReference type="FunFam" id="3.30.70.270:FF:000003">
    <property type="entry name" value="Transposon Ty3-G Gag-Pol polyprotein"/>
    <property type="match status" value="1"/>
</dbReference>
<dbReference type="SUPFAM" id="SSF50630">
    <property type="entry name" value="Acid proteases"/>
    <property type="match status" value="1"/>
</dbReference>
<dbReference type="Gene3D" id="3.10.10.10">
    <property type="entry name" value="HIV Type 1 Reverse Transcriptase, subunit A, domain 1"/>
    <property type="match status" value="1"/>
</dbReference>
<organism evidence="8 9">
    <name type="scientific">Gossypium anomalum</name>
    <dbReference type="NCBI Taxonomy" id="47600"/>
    <lineage>
        <taxon>Eukaryota</taxon>
        <taxon>Viridiplantae</taxon>
        <taxon>Streptophyta</taxon>
        <taxon>Embryophyta</taxon>
        <taxon>Tracheophyta</taxon>
        <taxon>Spermatophyta</taxon>
        <taxon>Magnoliopsida</taxon>
        <taxon>eudicotyledons</taxon>
        <taxon>Gunneridae</taxon>
        <taxon>Pentapetalae</taxon>
        <taxon>rosids</taxon>
        <taxon>malvids</taxon>
        <taxon>Malvales</taxon>
        <taxon>Malvaceae</taxon>
        <taxon>Malvoideae</taxon>
        <taxon>Gossypium</taxon>
    </lineage>
</organism>
<evidence type="ECO:0000256" key="2">
    <source>
        <dbReference type="ARBA" id="ARBA00022695"/>
    </source>
</evidence>
<evidence type="ECO:0000256" key="4">
    <source>
        <dbReference type="ARBA" id="ARBA00022759"/>
    </source>
</evidence>
<dbReference type="InterPro" id="IPR043128">
    <property type="entry name" value="Rev_trsase/Diguanyl_cyclase"/>
</dbReference>
<protein>
    <recommendedName>
        <fullName evidence="7">Integrase catalytic domain-containing protein</fullName>
    </recommendedName>
</protein>
<keyword evidence="4" id="KW-0378">Hydrolase</keyword>
<feature type="domain" description="Integrase catalytic" evidence="7">
    <location>
        <begin position="1084"/>
        <end position="1172"/>
    </location>
</feature>
<evidence type="ECO:0000256" key="5">
    <source>
        <dbReference type="ARBA" id="ARBA00023268"/>
    </source>
</evidence>
<dbReference type="CDD" id="cd00303">
    <property type="entry name" value="retropepsin_like"/>
    <property type="match status" value="1"/>
</dbReference>
<accession>A0A8J6D1R7</accession>
<dbReference type="Gene3D" id="2.40.70.10">
    <property type="entry name" value="Acid Proteases"/>
    <property type="match status" value="1"/>
</dbReference>
<feature type="compositionally biased region" description="Low complexity" evidence="6">
    <location>
        <begin position="266"/>
        <end position="281"/>
    </location>
</feature>
<evidence type="ECO:0000313" key="9">
    <source>
        <dbReference type="Proteomes" id="UP000701853"/>
    </source>
</evidence>
<evidence type="ECO:0000256" key="1">
    <source>
        <dbReference type="ARBA" id="ARBA00022679"/>
    </source>
</evidence>
<feature type="compositionally biased region" description="Polar residues" evidence="6">
    <location>
        <begin position="282"/>
        <end position="306"/>
    </location>
</feature>
<dbReference type="EMBL" id="JAHUZN010000005">
    <property type="protein sequence ID" value="KAG8495472.1"/>
    <property type="molecule type" value="Genomic_DNA"/>
</dbReference>
<dbReference type="InterPro" id="IPR036397">
    <property type="entry name" value="RNaseH_sf"/>
</dbReference>
<reference evidence="8 9" key="1">
    <citation type="journal article" date="2021" name="bioRxiv">
        <title>The Gossypium anomalum genome as a resource for cotton improvement and evolutionary analysis of hybrid incompatibility.</title>
        <authorList>
            <person name="Grover C.E."/>
            <person name="Yuan D."/>
            <person name="Arick M.A."/>
            <person name="Miller E.R."/>
            <person name="Hu G."/>
            <person name="Peterson D.G."/>
            <person name="Wendel J.F."/>
            <person name="Udall J.A."/>
        </authorList>
    </citation>
    <scope>NUCLEOTIDE SEQUENCE [LARGE SCALE GENOMIC DNA]</scope>
    <source>
        <strain evidence="8">JFW-Udall</strain>
        <tissue evidence="8">Leaf</tissue>
    </source>
</reference>
<dbReference type="InterPro" id="IPR045358">
    <property type="entry name" value="Ty3_capsid"/>
</dbReference>
<dbReference type="AlphaFoldDB" id="A0A8J6D1R7"/>
<dbReference type="Pfam" id="PF08284">
    <property type="entry name" value="RVP_2"/>
    <property type="match status" value="1"/>
</dbReference>
<evidence type="ECO:0000256" key="6">
    <source>
        <dbReference type="SAM" id="MobiDB-lite"/>
    </source>
</evidence>
<feature type="region of interest" description="Disordered" evidence="6">
    <location>
        <begin position="45"/>
        <end position="73"/>
    </location>
</feature>
<dbReference type="InterPro" id="IPR050951">
    <property type="entry name" value="Retrovirus_Pol_polyprotein"/>
</dbReference>
<dbReference type="GO" id="GO:0004519">
    <property type="term" value="F:endonuclease activity"/>
    <property type="evidence" value="ECO:0007669"/>
    <property type="project" value="UniProtKB-KW"/>
</dbReference>
<dbReference type="Gene3D" id="3.30.420.10">
    <property type="entry name" value="Ribonuclease H-like superfamily/Ribonuclease H"/>
    <property type="match status" value="1"/>
</dbReference>
<dbReference type="SUPFAM" id="SSF56672">
    <property type="entry name" value="DNA/RNA polymerases"/>
    <property type="match status" value="1"/>
</dbReference>
<dbReference type="InterPro" id="IPR001584">
    <property type="entry name" value="Integrase_cat-core"/>
</dbReference>
<dbReference type="Proteomes" id="UP000701853">
    <property type="component" value="Chromosome 5"/>
</dbReference>
<dbReference type="InterPro" id="IPR043502">
    <property type="entry name" value="DNA/RNA_pol_sf"/>
</dbReference>